<dbReference type="Gene3D" id="1.10.760.10">
    <property type="entry name" value="Cytochrome c-like domain"/>
    <property type="match status" value="1"/>
</dbReference>
<reference evidence="6 7" key="1">
    <citation type="submission" date="2021-01" db="EMBL/GenBank/DDBJ databases">
        <title>Belnapia mucosa sp. nov. and Belnapia arida sp. nov., isolated from the Tabernas Desert (Almeria, Spain).</title>
        <authorList>
            <person name="Molina-Menor E."/>
            <person name="Vidal-Verdu A."/>
            <person name="Calonge A."/>
            <person name="Satari L."/>
            <person name="Pereto Magraner J."/>
            <person name="Porcar Miralles M."/>
        </authorList>
    </citation>
    <scope>NUCLEOTIDE SEQUENCE [LARGE SCALE GENOMIC DNA]</scope>
    <source>
        <strain evidence="6 7">T6</strain>
    </source>
</reference>
<keyword evidence="7" id="KW-1185">Reference proteome</keyword>
<evidence type="ECO:0000313" key="6">
    <source>
        <dbReference type="EMBL" id="MBL6455274.1"/>
    </source>
</evidence>
<evidence type="ECO:0000256" key="1">
    <source>
        <dbReference type="ARBA" id="ARBA00022617"/>
    </source>
</evidence>
<evidence type="ECO:0000313" key="7">
    <source>
        <dbReference type="Proteomes" id="UP000606490"/>
    </source>
</evidence>
<dbReference type="PROSITE" id="PS51257">
    <property type="entry name" value="PROKAR_LIPOPROTEIN"/>
    <property type="match status" value="1"/>
</dbReference>
<accession>A0ABS1V0P5</accession>
<comment type="caution">
    <text evidence="6">The sequence shown here is derived from an EMBL/GenBank/DDBJ whole genome shotgun (WGS) entry which is preliminary data.</text>
</comment>
<keyword evidence="3 4" id="KW-0408">Iron</keyword>
<dbReference type="InterPro" id="IPR009056">
    <property type="entry name" value="Cyt_c-like_dom"/>
</dbReference>
<evidence type="ECO:0000259" key="5">
    <source>
        <dbReference type="PROSITE" id="PS51007"/>
    </source>
</evidence>
<evidence type="ECO:0000256" key="3">
    <source>
        <dbReference type="ARBA" id="ARBA00023004"/>
    </source>
</evidence>
<dbReference type="Pfam" id="PF00034">
    <property type="entry name" value="Cytochrom_C"/>
    <property type="match status" value="1"/>
</dbReference>
<gene>
    <name evidence="6" type="ORF">JMJ55_08070</name>
</gene>
<evidence type="ECO:0000256" key="2">
    <source>
        <dbReference type="ARBA" id="ARBA00022723"/>
    </source>
</evidence>
<dbReference type="SUPFAM" id="SSF46626">
    <property type="entry name" value="Cytochrome c"/>
    <property type="match status" value="1"/>
</dbReference>
<feature type="domain" description="Cytochrome c" evidence="5">
    <location>
        <begin position="30"/>
        <end position="121"/>
    </location>
</feature>
<dbReference type="EMBL" id="JAEUXJ010000002">
    <property type="protein sequence ID" value="MBL6455274.1"/>
    <property type="molecule type" value="Genomic_DNA"/>
</dbReference>
<dbReference type="InterPro" id="IPR036909">
    <property type="entry name" value="Cyt_c-like_dom_sf"/>
</dbReference>
<keyword evidence="1 4" id="KW-0349">Heme</keyword>
<organism evidence="6 7">
    <name type="scientific">Belnapia mucosa</name>
    <dbReference type="NCBI Taxonomy" id="2804532"/>
    <lineage>
        <taxon>Bacteria</taxon>
        <taxon>Pseudomonadati</taxon>
        <taxon>Pseudomonadota</taxon>
        <taxon>Alphaproteobacteria</taxon>
        <taxon>Acetobacterales</taxon>
        <taxon>Roseomonadaceae</taxon>
        <taxon>Belnapia</taxon>
    </lineage>
</organism>
<dbReference type="Proteomes" id="UP000606490">
    <property type="component" value="Unassembled WGS sequence"/>
</dbReference>
<dbReference type="RefSeq" id="WP_202824981.1">
    <property type="nucleotide sequence ID" value="NZ_JAEUXJ010000002.1"/>
</dbReference>
<protein>
    <submittedName>
        <fullName evidence="6">C-type cytochrome</fullName>
    </submittedName>
</protein>
<evidence type="ECO:0000256" key="4">
    <source>
        <dbReference type="PROSITE-ProRule" id="PRU00433"/>
    </source>
</evidence>
<keyword evidence="2 4" id="KW-0479">Metal-binding</keyword>
<dbReference type="PROSITE" id="PS51007">
    <property type="entry name" value="CYTC"/>
    <property type="match status" value="1"/>
</dbReference>
<sequence length="121" mass="12911">MRCPAALLLLALLGACDEGDVGESRLLVEGDPALGRAVIAREGCGACHQIPGLRGARGRVGPSLAGFARRGYIAGQFPNRAPMLIRWIREAPALVPATVMPGFALTERELRDVAAYLYRLD</sequence>
<name>A0ABS1V0P5_9PROT</name>
<proteinExistence type="predicted"/>